<reference evidence="3" key="2">
    <citation type="submission" date="2021-04" db="EMBL/GenBank/DDBJ databases">
        <authorList>
            <person name="Gilroy R."/>
        </authorList>
    </citation>
    <scope>NUCLEOTIDE SEQUENCE</scope>
    <source>
        <strain evidence="3">CHK195-9823</strain>
    </source>
</reference>
<evidence type="ECO:0000313" key="4">
    <source>
        <dbReference type="Proteomes" id="UP000886814"/>
    </source>
</evidence>
<gene>
    <name evidence="3" type="ORF">H9747_01970</name>
</gene>
<comment type="caution">
    <text evidence="3">The sequence shown here is derived from an EMBL/GenBank/DDBJ whole genome shotgun (WGS) entry which is preliminary data.</text>
</comment>
<feature type="domain" description="DUF1648" evidence="2">
    <location>
        <begin position="30"/>
        <end position="76"/>
    </location>
</feature>
<sequence length="171" mass="20208">MVKKEFYENPRILRYPNTGFQKALNLFSILVLILSFLYPLLKWNQIPDTIITHWGFSGQPDGWGPKGTIWIIPVVSLVLYLPLTIMERFPSIWNVPVRTTHKNQKWVYQNIKTMLILMKFLMTAEFAVITYHSVQEKNLSTLHTVLFLVFLFGSMIFFIIRSIRKPPENYR</sequence>
<protein>
    <submittedName>
        <fullName evidence="3">DUF1648 domain-containing protein</fullName>
    </submittedName>
</protein>
<feature type="transmembrane region" description="Helical" evidence="1">
    <location>
        <begin position="107"/>
        <end position="129"/>
    </location>
</feature>
<feature type="transmembrane region" description="Helical" evidence="1">
    <location>
        <begin position="67"/>
        <end position="86"/>
    </location>
</feature>
<feature type="transmembrane region" description="Helical" evidence="1">
    <location>
        <begin position="141"/>
        <end position="160"/>
    </location>
</feature>
<evidence type="ECO:0000256" key="1">
    <source>
        <dbReference type="SAM" id="Phobius"/>
    </source>
</evidence>
<dbReference type="Proteomes" id="UP000886814">
    <property type="component" value="Unassembled WGS sequence"/>
</dbReference>
<accession>A0A9D1PAV0</accession>
<evidence type="ECO:0000313" key="3">
    <source>
        <dbReference type="EMBL" id="HIV37758.1"/>
    </source>
</evidence>
<proteinExistence type="predicted"/>
<name>A0A9D1PAV0_9FIRM</name>
<keyword evidence="1" id="KW-0812">Transmembrane</keyword>
<dbReference type="AlphaFoldDB" id="A0A9D1PAV0"/>
<evidence type="ECO:0000259" key="2">
    <source>
        <dbReference type="Pfam" id="PF07853"/>
    </source>
</evidence>
<feature type="transmembrane region" description="Helical" evidence="1">
    <location>
        <begin position="23"/>
        <end position="41"/>
    </location>
</feature>
<keyword evidence="1" id="KW-0472">Membrane</keyword>
<reference evidence="3" key="1">
    <citation type="journal article" date="2021" name="PeerJ">
        <title>Extensive microbial diversity within the chicken gut microbiome revealed by metagenomics and culture.</title>
        <authorList>
            <person name="Gilroy R."/>
            <person name="Ravi A."/>
            <person name="Getino M."/>
            <person name="Pursley I."/>
            <person name="Horton D.L."/>
            <person name="Alikhan N.F."/>
            <person name="Baker D."/>
            <person name="Gharbi K."/>
            <person name="Hall N."/>
            <person name="Watson M."/>
            <person name="Adriaenssens E.M."/>
            <person name="Foster-Nyarko E."/>
            <person name="Jarju S."/>
            <person name="Secka A."/>
            <person name="Antonio M."/>
            <person name="Oren A."/>
            <person name="Chaudhuri R.R."/>
            <person name="La Ragione R."/>
            <person name="Hildebrand F."/>
            <person name="Pallen M.J."/>
        </authorList>
    </citation>
    <scope>NUCLEOTIDE SEQUENCE</scope>
    <source>
        <strain evidence="3">CHK195-9823</strain>
    </source>
</reference>
<keyword evidence="1" id="KW-1133">Transmembrane helix</keyword>
<dbReference type="Pfam" id="PF07853">
    <property type="entry name" value="DUF1648"/>
    <property type="match status" value="1"/>
</dbReference>
<organism evidence="3 4">
    <name type="scientific">Candidatus Blautia stercorigallinarum</name>
    <dbReference type="NCBI Taxonomy" id="2838501"/>
    <lineage>
        <taxon>Bacteria</taxon>
        <taxon>Bacillati</taxon>
        <taxon>Bacillota</taxon>
        <taxon>Clostridia</taxon>
        <taxon>Lachnospirales</taxon>
        <taxon>Lachnospiraceae</taxon>
        <taxon>Blautia</taxon>
    </lineage>
</organism>
<dbReference type="InterPro" id="IPR012867">
    <property type="entry name" value="DUF1648"/>
</dbReference>
<dbReference type="EMBL" id="DXIQ01000010">
    <property type="protein sequence ID" value="HIV37758.1"/>
    <property type="molecule type" value="Genomic_DNA"/>
</dbReference>